<name>A0AA89AJL8_9ASTE</name>
<comment type="caution">
    <text evidence="3">The sequence shown here is derived from an EMBL/GenBank/DDBJ whole genome shotgun (WGS) entry which is preliminary data.</text>
</comment>
<sequence>MKTRNAHFFEDVFPYKVAQERSSLEGTSMNQEPSQEEDEPRRTINNLEIHQIDVKPAFLNKDLNEEIYIEQPEGFVTPDHKRKVSKFVKSLYGLKQAPKQWHEKFDKVMIKNGFRINECDKCVYVKGTKKGYVIVCLYVDDMLIIGSNNEFIKTLSLYPGRLFIKRLLTPLRDKYNLKDSESNSRLGSFVVVLHFLL</sequence>
<evidence type="ECO:0000259" key="2">
    <source>
        <dbReference type="Pfam" id="PF07727"/>
    </source>
</evidence>
<dbReference type="SUPFAM" id="SSF56672">
    <property type="entry name" value="DNA/RNA polymerases"/>
    <property type="match status" value="1"/>
</dbReference>
<reference evidence="3" key="1">
    <citation type="submission" date="2022-12" db="EMBL/GenBank/DDBJ databases">
        <title>Draft genome assemblies for two species of Escallonia (Escalloniales).</title>
        <authorList>
            <person name="Chanderbali A."/>
            <person name="Dervinis C."/>
            <person name="Anghel I."/>
            <person name="Soltis D."/>
            <person name="Soltis P."/>
            <person name="Zapata F."/>
        </authorList>
    </citation>
    <scope>NUCLEOTIDE SEQUENCE</scope>
    <source>
        <strain evidence="3">UCBG64.0493</strain>
        <tissue evidence="3">Leaf</tissue>
    </source>
</reference>
<dbReference type="AlphaFoldDB" id="A0AA89AJL8"/>
<keyword evidence="4" id="KW-1185">Reference proteome</keyword>
<accession>A0AA89AJL8</accession>
<proteinExistence type="predicted"/>
<feature type="region of interest" description="Disordered" evidence="1">
    <location>
        <begin position="21"/>
        <end position="41"/>
    </location>
</feature>
<gene>
    <name evidence="3" type="ORF">RJ639_019601</name>
</gene>
<dbReference type="InterPro" id="IPR013103">
    <property type="entry name" value="RVT_2"/>
</dbReference>
<protein>
    <recommendedName>
        <fullName evidence="2">Reverse transcriptase Ty1/copia-type domain-containing protein</fullName>
    </recommendedName>
</protein>
<evidence type="ECO:0000313" key="3">
    <source>
        <dbReference type="EMBL" id="KAK3004740.1"/>
    </source>
</evidence>
<evidence type="ECO:0000313" key="4">
    <source>
        <dbReference type="Proteomes" id="UP001188597"/>
    </source>
</evidence>
<organism evidence="3 4">
    <name type="scientific">Escallonia herrerae</name>
    <dbReference type="NCBI Taxonomy" id="1293975"/>
    <lineage>
        <taxon>Eukaryota</taxon>
        <taxon>Viridiplantae</taxon>
        <taxon>Streptophyta</taxon>
        <taxon>Embryophyta</taxon>
        <taxon>Tracheophyta</taxon>
        <taxon>Spermatophyta</taxon>
        <taxon>Magnoliopsida</taxon>
        <taxon>eudicotyledons</taxon>
        <taxon>Gunneridae</taxon>
        <taxon>Pentapetalae</taxon>
        <taxon>asterids</taxon>
        <taxon>campanulids</taxon>
        <taxon>Escalloniales</taxon>
        <taxon>Escalloniaceae</taxon>
        <taxon>Escallonia</taxon>
    </lineage>
</organism>
<feature type="domain" description="Reverse transcriptase Ty1/copia-type" evidence="2">
    <location>
        <begin position="45"/>
        <end position="155"/>
    </location>
</feature>
<dbReference type="Pfam" id="PF07727">
    <property type="entry name" value="RVT_2"/>
    <property type="match status" value="1"/>
</dbReference>
<dbReference type="InterPro" id="IPR043502">
    <property type="entry name" value="DNA/RNA_pol_sf"/>
</dbReference>
<evidence type="ECO:0000256" key="1">
    <source>
        <dbReference type="SAM" id="MobiDB-lite"/>
    </source>
</evidence>
<dbReference type="Proteomes" id="UP001188597">
    <property type="component" value="Unassembled WGS sequence"/>
</dbReference>
<dbReference type="EMBL" id="JAVXUP010002216">
    <property type="protein sequence ID" value="KAK3004740.1"/>
    <property type="molecule type" value="Genomic_DNA"/>
</dbReference>
<feature type="compositionally biased region" description="Polar residues" evidence="1">
    <location>
        <begin position="24"/>
        <end position="33"/>
    </location>
</feature>